<keyword evidence="1" id="KW-0732">Signal</keyword>
<accession>A0ABV3QP25</accession>
<evidence type="ECO:0000313" key="3">
    <source>
        <dbReference type="Proteomes" id="UP001556170"/>
    </source>
</evidence>
<feature type="signal peptide" evidence="1">
    <location>
        <begin position="1"/>
        <end position="19"/>
    </location>
</feature>
<protein>
    <recommendedName>
        <fullName evidence="4">Peptidase A2 domain-containing protein</fullName>
    </recommendedName>
</protein>
<organism evidence="2 3">
    <name type="scientific">Rhodanobacter geophilus</name>
    <dbReference type="NCBI Taxonomy" id="3162488"/>
    <lineage>
        <taxon>Bacteria</taxon>
        <taxon>Pseudomonadati</taxon>
        <taxon>Pseudomonadota</taxon>
        <taxon>Gammaproteobacteria</taxon>
        <taxon>Lysobacterales</taxon>
        <taxon>Rhodanobacteraceae</taxon>
        <taxon>Rhodanobacter</taxon>
    </lineage>
</organism>
<name>A0ABV3QP25_9GAMM</name>
<feature type="chain" id="PRO_5045218540" description="Peptidase A2 domain-containing protein" evidence="1">
    <location>
        <begin position="20"/>
        <end position="343"/>
    </location>
</feature>
<dbReference type="RefSeq" id="WP_367844386.1">
    <property type="nucleotide sequence ID" value="NZ_JBFOHL010000005.1"/>
</dbReference>
<dbReference type="EMBL" id="JBFOHL010000005">
    <property type="protein sequence ID" value="MEW9624081.1"/>
    <property type="molecule type" value="Genomic_DNA"/>
</dbReference>
<reference evidence="2 3" key="1">
    <citation type="submission" date="2024-06" db="EMBL/GenBank/DDBJ databases">
        <authorList>
            <person name="Woo H."/>
        </authorList>
    </citation>
    <scope>NUCLEOTIDE SEQUENCE [LARGE SCALE GENOMIC DNA]</scope>
    <source>
        <strain evidence="2 3">S2-g</strain>
    </source>
</reference>
<proteinExistence type="predicted"/>
<evidence type="ECO:0000256" key="1">
    <source>
        <dbReference type="SAM" id="SignalP"/>
    </source>
</evidence>
<dbReference type="Proteomes" id="UP001556170">
    <property type="component" value="Unassembled WGS sequence"/>
</dbReference>
<evidence type="ECO:0008006" key="4">
    <source>
        <dbReference type="Google" id="ProtNLM"/>
    </source>
</evidence>
<comment type="caution">
    <text evidence="2">The sequence shown here is derived from an EMBL/GenBank/DDBJ whole genome shotgun (WGS) entry which is preliminary data.</text>
</comment>
<evidence type="ECO:0000313" key="2">
    <source>
        <dbReference type="EMBL" id="MEW9624081.1"/>
    </source>
</evidence>
<gene>
    <name evidence="2" type="ORF">ABQJ56_07545</name>
</gene>
<keyword evidence="3" id="KW-1185">Reference proteome</keyword>
<sequence>MVIVMGLLAAALASGPAPATPVTAQAQVLPTVYEAGHFYAMPETVKGQRLRLVVDTGGGGGLGMYWITAGAARRLHLKTHACKLGDDSITVADLPEYKPGQGLPPPASSPCGKVAMVQDVPKDYGWNAHDEGQFSGSYLYAQGVWTFDYPGERLTLQSHSWRPDSAAHAIRLGFQRDSHGRAPHGYARLTIRVDGQPLDMLLDTGATAHPTAEGEKASGTPTVNGLGTTSYVVASVFERWHKTHPDWRVVADGDAASPKHPMPLIEVPRVDIAGWSVGPAWFTERPDPAFHDMMSSMMDKQVEGAVGGNVFEHFVMTIDYPHEAAYFRCVTGCKTVAIPPPAP</sequence>